<comment type="caution">
    <text evidence="4">Lacks conserved residue(s) required for the propagation of feature annotation.</text>
</comment>
<reference evidence="6 7" key="2">
    <citation type="submission" date="2020-03" db="EMBL/GenBank/DDBJ databases">
        <title>Roseomonas stagni sp. nov., isolated from pond water in Japan.</title>
        <authorList>
            <person name="Furuhata K."/>
            <person name="Miyamoto H."/>
            <person name="Goto K."/>
        </authorList>
    </citation>
    <scope>NUCLEOTIDE SEQUENCE [LARGE SCALE GENOMIC DNA]</scope>
    <source>
        <strain evidence="6 7">PeD5</strain>
    </source>
</reference>
<feature type="active site" description="Proton donor" evidence="4">
    <location>
        <position position="112"/>
    </location>
</feature>
<proteinExistence type="inferred from homology"/>
<dbReference type="GO" id="GO:0005829">
    <property type="term" value="C:cytosol"/>
    <property type="evidence" value="ECO:0007669"/>
    <property type="project" value="TreeGrafter"/>
</dbReference>
<dbReference type="InterPro" id="IPR002376">
    <property type="entry name" value="Formyl_transf_N"/>
</dbReference>
<dbReference type="Pfam" id="PF00551">
    <property type="entry name" value="Formyl_trans_N"/>
    <property type="match status" value="1"/>
</dbReference>
<feature type="binding site" evidence="4">
    <location>
        <position position="68"/>
    </location>
    <ligand>
        <name>(6R)-10-formyltetrahydrofolate</name>
        <dbReference type="ChEBI" id="CHEBI:195366"/>
    </ligand>
</feature>
<comment type="pathway">
    <text evidence="1 4">Purine metabolism; IMP biosynthesis via de novo pathway; N(2)-formyl-N(1)-(5-phospho-D-ribosyl)glycinamide from N(1)-(5-phospho-D-ribosyl)glycinamide (10-formyl THF route): step 1/1.</text>
</comment>
<dbReference type="EC" id="2.1.2.2" evidence="4"/>
<dbReference type="NCBIfam" id="TIGR00639">
    <property type="entry name" value="PurN"/>
    <property type="match status" value="1"/>
</dbReference>
<feature type="site" description="Raises pKa of active site His" evidence="4">
    <location>
        <position position="148"/>
    </location>
</feature>
<evidence type="ECO:0000256" key="3">
    <source>
        <dbReference type="ARBA" id="ARBA00022755"/>
    </source>
</evidence>
<evidence type="ECO:0000313" key="6">
    <source>
        <dbReference type="EMBL" id="NGM23538.1"/>
    </source>
</evidence>
<dbReference type="UniPathway" id="UPA00074">
    <property type="reaction ID" value="UER00126"/>
</dbReference>
<gene>
    <name evidence="4" type="primary">purN</name>
    <name evidence="6" type="ORF">G3576_26230</name>
</gene>
<sequence length="228" mass="24108">MRRVPTAVLISGRGSNMVKLVEAARDPAYPAEIALVLSNRALVPGLVYAEEQGIPTAVVESRAFKGDRAGFEAAMDAVLARHGIELVALAGFMRVLTEGFVERWQDRLINIHPSLLPSFRGLDTHARALAAGVRLHGCTVHLVRHGVDEGPILAQAAVPVLPDDDEAALAARVLAEEHRIYPAALAWLAAGRVRVEGDLARVDAPGASASLANPLPVPAALSTRPVEG</sequence>
<comment type="function">
    <text evidence="4">Catalyzes the transfer of a formyl group from 10-formyltetrahydrofolate to 5-phospho-ribosyl-glycinamide (GAR), producing 5-phospho-ribosyl-N-formylglycinamide (FGAR) and tetrahydrofolate.</text>
</comment>
<dbReference type="GO" id="GO:0006189">
    <property type="term" value="P:'de novo' IMP biosynthetic process"/>
    <property type="evidence" value="ECO:0007669"/>
    <property type="project" value="UniProtKB-UniRule"/>
</dbReference>
<evidence type="ECO:0000259" key="5">
    <source>
        <dbReference type="Pfam" id="PF00551"/>
    </source>
</evidence>
<comment type="caution">
    <text evidence="6">The sequence shown here is derived from an EMBL/GenBank/DDBJ whole genome shotgun (WGS) entry which is preliminary data.</text>
</comment>
<comment type="catalytic activity">
    <reaction evidence="4">
        <text>N(1)-(5-phospho-beta-D-ribosyl)glycinamide + (6R)-10-formyltetrahydrofolate = N(2)-formyl-N(1)-(5-phospho-beta-D-ribosyl)glycinamide + (6S)-5,6,7,8-tetrahydrofolate + H(+)</text>
        <dbReference type="Rhea" id="RHEA:15053"/>
        <dbReference type="ChEBI" id="CHEBI:15378"/>
        <dbReference type="ChEBI" id="CHEBI:57453"/>
        <dbReference type="ChEBI" id="CHEBI:143788"/>
        <dbReference type="ChEBI" id="CHEBI:147286"/>
        <dbReference type="ChEBI" id="CHEBI:195366"/>
        <dbReference type="EC" id="2.1.2.2"/>
    </reaction>
</comment>
<keyword evidence="7" id="KW-1185">Reference proteome</keyword>
<dbReference type="PANTHER" id="PTHR43369">
    <property type="entry name" value="PHOSPHORIBOSYLGLYCINAMIDE FORMYLTRANSFERASE"/>
    <property type="match status" value="1"/>
</dbReference>
<dbReference type="Gene3D" id="3.40.50.170">
    <property type="entry name" value="Formyl transferase, N-terminal domain"/>
    <property type="match status" value="1"/>
</dbReference>
<feature type="binding site" evidence="4">
    <location>
        <begin position="14"/>
        <end position="16"/>
    </location>
    <ligand>
        <name>N(1)-(5-phospho-beta-D-ribosyl)glycinamide</name>
        <dbReference type="ChEBI" id="CHEBI:143788"/>
    </ligand>
</feature>
<dbReference type="InterPro" id="IPR036477">
    <property type="entry name" value="Formyl_transf_N_sf"/>
</dbReference>
<dbReference type="InterPro" id="IPR004607">
    <property type="entry name" value="GART"/>
</dbReference>
<evidence type="ECO:0000256" key="1">
    <source>
        <dbReference type="ARBA" id="ARBA00005054"/>
    </source>
</evidence>
<dbReference type="PANTHER" id="PTHR43369:SF2">
    <property type="entry name" value="PHOSPHORIBOSYLGLYCINAMIDE FORMYLTRANSFERASE"/>
    <property type="match status" value="1"/>
</dbReference>
<dbReference type="SUPFAM" id="SSF53328">
    <property type="entry name" value="Formyltransferase"/>
    <property type="match status" value="1"/>
</dbReference>
<evidence type="ECO:0000313" key="7">
    <source>
        <dbReference type="Proteomes" id="UP000475385"/>
    </source>
</evidence>
<dbReference type="Proteomes" id="UP000475385">
    <property type="component" value="Unassembled WGS sequence"/>
</dbReference>
<organism evidence="6 7">
    <name type="scientific">Falsiroseomonas algicola</name>
    <dbReference type="NCBI Taxonomy" id="2716930"/>
    <lineage>
        <taxon>Bacteria</taxon>
        <taxon>Pseudomonadati</taxon>
        <taxon>Pseudomonadota</taxon>
        <taxon>Alphaproteobacteria</taxon>
        <taxon>Acetobacterales</taxon>
        <taxon>Roseomonadaceae</taxon>
        <taxon>Falsiroseomonas</taxon>
    </lineage>
</organism>
<accession>A0A6M1LSR8</accession>
<keyword evidence="2 4" id="KW-0808">Transferase</keyword>
<dbReference type="EMBL" id="JAAIKB010000016">
    <property type="protein sequence ID" value="NGM23538.1"/>
    <property type="molecule type" value="Genomic_DNA"/>
</dbReference>
<evidence type="ECO:0000256" key="2">
    <source>
        <dbReference type="ARBA" id="ARBA00022679"/>
    </source>
</evidence>
<evidence type="ECO:0000256" key="4">
    <source>
        <dbReference type="HAMAP-Rule" id="MF_01930"/>
    </source>
</evidence>
<reference evidence="6 7" key="1">
    <citation type="submission" date="2020-02" db="EMBL/GenBank/DDBJ databases">
        <authorList>
            <person name="Kim H.M."/>
            <person name="Jeon C.O."/>
        </authorList>
    </citation>
    <scope>NUCLEOTIDE SEQUENCE [LARGE SCALE GENOMIC DNA]</scope>
    <source>
        <strain evidence="6 7">PeD5</strain>
    </source>
</reference>
<keyword evidence="3 4" id="KW-0658">Purine biosynthesis</keyword>
<dbReference type="RefSeq" id="WP_164697459.1">
    <property type="nucleotide sequence ID" value="NZ_JAAIKB010000016.1"/>
</dbReference>
<feature type="binding site" evidence="4">
    <location>
        <position position="110"/>
    </location>
    <ligand>
        <name>(6R)-10-formyltetrahydrofolate</name>
        <dbReference type="ChEBI" id="CHEBI:195366"/>
    </ligand>
</feature>
<dbReference type="CDD" id="cd08645">
    <property type="entry name" value="FMT_core_GART"/>
    <property type="match status" value="1"/>
</dbReference>
<protein>
    <recommendedName>
        <fullName evidence="4">Phosphoribosylglycinamide formyltransferase</fullName>
        <ecNumber evidence="4">2.1.2.2</ecNumber>
    </recommendedName>
    <alternativeName>
        <fullName evidence="4">5'-phosphoribosylglycinamide transformylase</fullName>
    </alternativeName>
    <alternativeName>
        <fullName evidence="4">GAR transformylase</fullName>
        <shortName evidence="4">GART</shortName>
    </alternativeName>
</protein>
<feature type="domain" description="Formyl transferase N-terminal" evidence="5">
    <location>
        <begin position="7"/>
        <end position="185"/>
    </location>
</feature>
<dbReference type="HAMAP" id="MF_01930">
    <property type="entry name" value="PurN"/>
    <property type="match status" value="1"/>
</dbReference>
<dbReference type="AlphaFoldDB" id="A0A6M1LSR8"/>
<dbReference type="GO" id="GO:0004644">
    <property type="term" value="F:phosphoribosylglycinamide formyltransferase activity"/>
    <property type="evidence" value="ECO:0007669"/>
    <property type="project" value="UniProtKB-UniRule"/>
</dbReference>
<comment type="similarity">
    <text evidence="4">Belongs to the GART family.</text>
</comment>
<name>A0A6M1LSR8_9PROT</name>